<evidence type="ECO:0000256" key="3">
    <source>
        <dbReference type="ARBA" id="ARBA00022448"/>
    </source>
</evidence>
<comment type="caution">
    <text evidence="10">The sequence shown here is derived from an EMBL/GenBank/DDBJ whole genome shotgun (WGS) entry which is preliminary data.</text>
</comment>
<dbReference type="GO" id="GO:0055085">
    <property type="term" value="P:transmembrane transport"/>
    <property type="evidence" value="ECO:0007669"/>
    <property type="project" value="InterPro"/>
</dbReference>
<dbReference type="PANTHER" id="PTHR43848:SF2">
    <property type="entry name" value="PUTRESCINE TRANSPORT SYSTEM PERMEASE PROTEIN POTI"/>
    <property type="match status" value="1"/>
</dbReference>
<comment type="similarity">
    <text evidence="2">Belongs to the binding-protein-dependent transport system permease family. CysTW subfamily.</text>
</comment>
<evidence type="ECO:0000256" key="6">
    <source>
        <dbReference type="ARBA" id="ARBA00022989"/>
    </source>
</evidence>
<dbReference type="RefSeq" id="WP_054359484.1">
    <property type="nucleotide sequence ID" value="NZ_LJYW01000001.1"/>
</dbReference>
<reference evidence="10 11" key="2">
    <citation type="submission" date="2015-10" db="EMBL/GenBank/DDBJ databases">
        <title>Draft Genome Sequence of Prosthecomicrobium hirschii ATCC 27832.</title>
        <authorList>
            <person name="Daniel J."/>
            <person name="Givan S.A."/>
            <person name="Brun Y.V."/>
            <person name="Brown P.J."/>
        </authorList>
    </citation>
    <scope>NUCLEOTIDE SEQUENCE [LARGE SCALE GENOMIC DNA]</scope>
    <source>
        <strain evidence="10 11">16</strain>
    </source>
</reference>
<protein>
    <submittedName>
        <fullName evidence="10">ABC transporter permease</fullName>
    </submittedName>
</protein>
<keyword evidence="5 8" id="KW-0812">Transmembrane</keyword>
<feature type="transmembrane region" description="Helical" evidence="8">
    <location>
        <begin position="15"/>
        <end position="38"/>
    </location>
</feature>
<dbReference type="Pfam" id="PF00528">
    <property type="entry name" value="BPD_transp_1"/>
    <property type="match status" value="1"/>
</dbReference>
<gene>
    <name evidence="10" type="ORF">ABB55_14770</name>
</gene>
<keyword evidence="11" id="KW-1185">Reference proteome</keyword>
<evidence type="ECO:0000259" key="9">
    <source>
        <dbReference type="PROSITE" id="PS50928"/>
    </source>
</evidence>
<dbReference type="PANTHER" id="PTHR43848">
    <property type="entry name" value="PUTRESCINE TRANSPORT SYSTEM PERMEASE PROTEIN POTI"/>
    <property type="match status" value="1"/>
</dbReference>
<proteinExistence type="inferred from homology"/>
<evidence type="ECO:0000256" key="5">
    <source>
        <dbReference type="ARBA" id="ARBA00022692"/>
    </source>
</evidence>
<dbReference type="STRING" id="665126.ABB55_14770"/>
<dbReference type="SUPFAM" id="SSF161098">
    <property type="entry name" value="MetI-like"/>
    <property type="match status" value="1"/>
</dbReference>
<accession>A0A0P6VNA8</accession>
<dbReference type="InterPro" id="IPR051789">
    <property type="entry name" value="Bact_Polyamine_Transport"/>
</dbReference>
<keyword evidence="6 8" id="KW-1133">Transmembrane helix</keyword>
<dbReference type="CDD" id="cd06261">
    <property type="entry name" value="TM_PBP2"/>
    <property type="match status" value="1"/>
</dbReference>
<evidence type="ECO:0000313" key="10">
    <source>
        <dbReference type="EMBL" id="KPL53319.1"/>
    </source>
</evidence>
<feature type="transmembrane region" description="Helical" evidence="8">
    <location>
        <begin position="201"/>
        <end position="226"/>
    </location>
</feature>
<evidence type="ECO:0000256" key="1">
    <source>
        <dbReference type="ARBA" id="ARBA00004651"/>
    </source>
</evidence>
<evidence type="ECO:0000256" key="8">
    <source>
        <dbReference type="RuleBase" id="RU363032"/>
    </source>
</evidence>
<comment type="subcellular location">
    <subcellularLocation>
        <location evidence="1 8">Cell membrane</location>
        <topology evidence="1 8">Multi-pass membrane protein</topology>
    </subcellularLocation>
</comment>
<dbReference type="PROSITE" id="PS51257">
    <property type="entry name" value="PROKAR_LIPOPROTEIN"/>
    <property type="match status" value="1"/>
</dbReference>
<dbReference type="PROSITE" id="PS50928">
    <property type="entry name" value="ABC_TM1"/>
    <property type="match status" value="1"/>
</dbReference>
<organism evidence="10 11">
    <name type="scientific">Prosthecodimorpha hirschii</name>
    <dbReference type="NCBI Taxonomy" id="665126"/>
    <lineage>
        <taxon>Bacteria</taxon>
        <taxon>Pseudomonadati</taxon>
        <taxon>Pseudomonadota</taxon>
        <taxon>Alphaproteobacteria</taxon>
        <taxon>Hyphomicrobiales</taxon>
        <taxon>Ancalomicrobiaceae</taxon>
        <taxon>Prosthecodimorpha</taxon>
    </lineage>
</organism>
<feature type="transmembrane region" description="Helical" evidence="8">
    <location>
        <begin position="156"/>
        <end position="180"/>
    </location>
</feature>
<evidence type="ECO:0000313" key="11">
    <source>
        <dbReference type="Proteomes" id="UP000048984"/>
    </source>
</evidence>
<evidence type="ECO:0000256" key="2">
    <source>
        <dbReference type="ARBA" id="ARBA00007069"/>
    </source>
</evidence>
<keyword evidence="7 8" id="KW-0472">Membrane</keyword>
<sequence>MNAAEPRSALLRACYGGYVVLFFVYLVAPLAAACVFAFHDSEFAALPWRGFTLDWFFGAAEPRLGMFHDRRLLVGLANSLVVGLVVATAATAIGTTNAFLFERKDFPGKRVLFVLMVIPLVIPGVILGISILVFASSIANTLEERLDLELTFLRPGLVLVVLGQLSFLTTITTLVIAARLRKLDGALEEAALNLGAGRARVLATVTLPFLRPALVAGFLVAFLVSFENFNTTLMLVGSDAPLTITMYDRMVKGGSTPVLNAVSLFLILGSGLLALISILIQREPTRPAAATPEA</sequence>
<evidence type="ECO:0000256" key="4">
    <source>
        <dbReference type="ARBA" id="ARBA00022475"/>
    </source>
</evidence>
<dbReference type="EMBL" id="LJYW01000001">
    <property type="protein sequence ID" value="KPL53319.1"/>
    <property type="molecule type" value="Genomic_DNA"/>
</dbReference>
<keyword evidence="4" id="KW-1003">Cell membrane</keyword>
<dbReference type="AlphaFoldDB" id="A0A0P6VNA8"/>
<feature type="domain" description="ABC transmembrane type-1" evidence="9">
    <location>
        <begin position="76"/>
        <end position="277"/>
    </location>
</feature>
<dbReference type="Proteomes" id="UP000048984">
    <property type="component" value="Unassembled WGS sequence"/>
</dbReference>
<reference evidence="10 11" key="1">
    <citation type="submission" date="2015-09" db="EMBL/GenBank/DDBJ databases">
        <authorList>
            <person name="Jackson K.R."/>
            <person name="Lunt B.L."/>
            <person name="Fisher J.N.B."/>
            <person name="Gardner A.V."/>
            <person name="Bailey M.E."/>
            <person name="Deus L.M."/>
            <person name="Earl A.S."/>
            <person name="Gibby P.D."/>
            <person name="Hartmann K.A."/>
            <person name="Liu J.E."/>
            <person name="Manci A.M."/>
            <person name="Nielsen D.A."/>
            <person name="Solomon M.B."/>
            <person name="Breakwell D.P."/>
            <person name="Burnett S.H."/>
            <person name="Grose J.H."/>
        </authorList>
    </citation>
    <scope>NUCLEOTIDE SEQUENCE [LARGE SCALE GENOMIC DNA]</scope>
    <source>
        <strain evidence="10 11">16</strain>
    </source>
</reference>
<keyword evidence="3 8" id="KW-0813">Transport</keyword>
<evidence type="ECO:0000256" key="7">
    <source>
        <dbReference type="ARBA" id="ARBA00023136"/>
    </source>
</evidence>
<name>A0A0P6VNA8_9HYPH</name>
<feature type="transmembrane region" description="Helical" evidence="8">
    <location>
        <begin position="112"/>
        <end position="136"/>
    </location>
</feature>
<feature type="transmembrane region" description="Helical" evidence="8">
    <location>
        <begin position="258"/>
        <end position="280"/>
    </location>
</feature>
<dbReference type="Gene3D" id="1.10.3720.10">
    <property type="entry name" value="MetI-like"/>
    <property type="match status" value="1"/>
</dbReference>
<feature type="transmembrane region" description="Helical" evidence="8">
    <location>
        <begin position="72"/>
        <end position="100"/>
    </location>
</feature>
<dbReference type="InterPro" id="IPR035906">
    <property type="entry name" value="MetI-like_sf"/>
</dbReference>
<dbReference type="GO" id="GO:0005886">
    <property type="term" value="C:plasma membrane"/>
    <property type="evidence" value="ECO:0007669"/>
    <property type="project" value="UniProtKB-SubCell"/>
</dbReference>
<dbReference type="InterPro" id="IPR000515">
    <property type="entry name" value="MetI-like"/>
</dbReference>